<dbReference type="OrthoDB" id="128186at2"/>
<dbReference type="InterPro" id="IPR050300">
    <property type="entry name" value="GDXG_lipolytic_enzyme"/>
</dbReference>
<comment type="similarity">
    <text evidence="1">Belongs to the 'GDXG' lipolytic enzyme family.</text>
</comment>
<protein>
    <submittedName>
        <fullName evidence="4">Alpha/beta hydrolase</fullName>
    </submittedName>
</protein>
<name>A0A428WS04_AMYBA</name>
<keyword evidence="2 4" id="KW-0378">Hydrolase</keyword>
<evidence type="ECO:0000256" key="1">
    <source>
        <dbReference type="ARBA" id="ARBA00010515"/>
    </source>
</evidence>
<dbReference type="Pfam" id="PF07859">
    <property type="entry name" value="Abhydrolase_3"/>
    <property type="match status" value="1"/>
</dbReference>
<dbReference type="InterPro" id="IPR029058">
    <property type="entry name" value="AB_hydrolase_fold"/>
</dbReference>
<dbReference type="AlphaFoldDB" id="A0A428WS04"/>
<gene>
    <name evidence="4" type="ORF">DMA12_12740</name>
</gene>
<dbReference type="GO" id="GO:0004806">
    <property type="term" value="F:triacylglycerol lipase activity"/>
    <property type="evidence" value="ECO:0007669"/>
    <property type="project" value="TreeGrafter"/>
</dbReference>
<evidence type="ECO:0000313" key="5">
    <source>
        <dbReference type="Proteomes" id="UP000286716"/>
    </source>
</evidence>
<dbReference type="EMBL" id="QHHU01000015">
    <property type="protein sequence ID" value="RSM45839.1"/>
    <property type="molecule type" value="Genomic_DNA"/>
</dbReference>
<dbReference type="Proteomes" id="UP000286716">
    <property type="component" value="Unassembled WGS sequence"/>
</dbReference>
<dbReference type="InterPro" id="IPR013094">
    <property type="entry name" value="AB_hydrolase_3"/>
</dbReference>
<proteinExistence type="inferred from homology"/>
<evidence type="ECO:0000313" key="4">
    <source>
        <dbReference type="EMBL" id="RSM45839.1"/>
    </source>
</evidence>
<evidence type="ECO:0000259" key="3">
    <source>
        <dbReference type="Pfam" id="PF07859"/>
    </source>
</evidence>
<sequence>MSERRFPAPSTVSEQARAWLAVDGGELSYPAAEDTEAWLAMAEQANRSTARRFPISELPVTVEDLDVDGATVYAARPDGVEEKADEAVFLWMHPGGLLVGGGDACRATTARTALSMGMLVWGVDYRLPPLHPHPAALDDAIAVYRRLLRDRDPSRVFAGGDSAGGNIAAALLLGAKDAGLPMPAALVLNTPQVDLTEAGDTFQTLAGVDNVLRSLRATNALYAAGADLRDPYLSPLLGELSGFPPTFLRSGTRDLFLSNTVRMHRKLRGAGVEAELHVFEAMPHGGFGGDTPEDREAAAEQRHFLDKYGAWLHRALAATVPEEERDS</sequence>
<dbReference type="PANTHER" id="PTHR48081">
    <property type="entry name" value="AB HYDROLASE SUPERFAMILY PROTEIN C4A8.06C"/>
    <property type="match status" value="1"/>
</dbReference>
<dbReference type="SUPFAM" id="SSF53474">
    <property type="entry name" value="alpha/beta-Hydrolases"/>
    <property type="match status" value="1"/>
</dbReference>
<reference evidence="4 5" key="1">
    <citation type="submission" date="2018-05" db="EMBL/GenBank/DDBJ databases">
        <title>Evolution of GPA BGCs.</title>
        <authorList>
            <person name="Waglechner N."/>
            <person name="Wright G.D."/>
        </authorList>
    </citation>
    <scope>NUCLEOTIDE SEQUENCE [LARGE SCALE GENOMIC DNA]</scope>
    <source>
        <strain evidence="4 5">DSM 5908</strain>
    </source>
</reference>
<comment type="caution">
    <text evidence="4">The sequence shown here is derived from an EMBL/GenBank/DDBJ whole genome shotgun (WGS) entry which is preliminary data.</text>
</comment>
<dbReference type="PANTHER" id="PTHR48081:SF30">
    <property type="entry name" value="ACETYL-HYDROLASE LIPR-RELATED"/>
    <property type="match status" value="1"/>
</dbReference>
<evidence type="ECO:0000256" key="2">
    <source>
        <dbReference type="ARBA" id="ARBA00022801"/>
    </source>
</evidence>
<feature type="domain" description="Alpha/beta hydrolase fold-3" evidence="3">
    <location>
        <begin position="90"/>
        <end position="285"/>
    </location>
</feature>
<organism evidence="4 5">
    <name type="scientific">Amycolatopsis balhimycina DSM 5908</name>
    <dbReference type="NCBI Taxonomy" id="1081091"/>
    <lineage>
        <taxon>Bacteria</taxon>
        <taxon>Bacillati</taxon>
        <taxon>Actinomycetota</taxon>
        <taxon>Actinomycetes</taxon>
        <taxon>Pseudonocardiales</taxon>
        <taxon>Pseudonocardiaceae</taxon>
        <taxon>Amycolatopsis</taxon>
    </lineage>
</organism>
<keyword evidence="5" id="KW-1185">Reference proteome</keyword>
<accession>A0A428WS04</accession>
<dbReference type="Gene3D" id="3.40.50.1820">
    <property type="entry name" value="alpha/beta hydrolase"/>
    <property type="match status" value="1"/>
</dbReference>